<reference evidence="1 2" key="1">
    <citation type="journal article" date="2013" name="Genome Biol.">
        <title>The genome sequence of the most widely cultivated cacao type and its use to identify candidate genes regulating pod color.</title>
        <authorList>
            <person name="Motamayor J.C."/>
            <person name="Mockaitis K."/>
            <person name="Schmutz J."/>
            <person name="Haiminen N."/>
            <person name="Iii D.L."/>
            <person name="Cornejo O."/>
            <person name="Findley S.D."/>
            <person name="Zheng P."/>
            <person name="Utro F."/>
            <person name="Royaert S."/>
            <person name="Saski C."/>
            <person name="Jenkins J."/>
            <person name="Podicheti R."/>
            <person name="Zhao M."/>
            <person name="Scheffler B.E."/>
            <person name="Stack J.C."/>
            <person name="Feltus F.A."/>
            <person name="Mustiga G.M."/>
            <person name="Amores F."/>
            <person name="Phillips W."/>
            <person name="Marelli J.P."/>
            <person name="May G.D."/>
            <person name="Shapiro H."/>
            <person name="Ma J."/>
            <person name="Bustamante C.D."/>
            <person name="Schnell R.J."/>
            <person name="Main D."/>
            <person name="Gilbert D."/>
            <person name="Parida L."/>
            <person name="Kuhn D.N."/>
        </authorList>
    </citation>
    <scope>NUCLEOTIDE SEQUENCE [LARGE SCALE GENOMIC DNA]</scope>
    <source>
        <strain evidence="2">cv. Matina 1-6</strain>
    </source>
</reference>
<dbReference type="Gramene" id="EOX97722">
    <property type="protein sequence ID" value="EOX97722"/>
    <property type="gene ID" value="TCM_006659"/>
</dbReference>
<sequence length="82" mass="9002">MAGRGGERCTDPSALHEYSKRFFNGRKKNFLCLTWIDACTLTESVSVSCGRPLLLSCPVANSKFSISRPYKISQVLGGTKKS</sequence>
<dbReference type="HOGENOM" id="CLU_2563007_0_0_1"/>
<accession>A0A061DZD2</accession>
<gene>
    <name evidence="1" type="ORF">TCM_006659</name>
</gene>
<dbReference type="AlphaFoldDB" id="A0A061DZD2"/>
<proteinExistence type="predicted"/>
<evidence type="ECO:0000313" key="1">
    <source>
        <dbReference type="EMBL" id="EOX97722.1"/>
    </source>
</evidence>
<name>A0A061DZD2_THECC</name>
<dbReference type="EMBL" id="CM001880">
    <property type="protein sequence ID" value="EOX97722.1"/>
    <property type="molecule type" value="Genomic_DNA"/>
</dbReference>
<keyword evidence="2" id="KW-1185">Reference proteome</keyword>
<dbReference type="InParanoid" id="A0A061DZD2"/>
<protein>
    <submittedName>
        <fullName evidence="1">Uncharacterized protein</fullName>
    </submittedName>
</protein>
<organism evidence="1 2">
    <name type="scientific">Theobroma cacao</name>
    <name type="common">Cacao</name>
    <name type="synonym">Cocoa</name>
    <dbReference type="NCBI Taxonomy" id="3641"/>
    <lineage>
        <taxon>Eukaryota</taxon>
        <taxon>Viridiplantae</taxon>
        <taxon>Streptophyta</taxon>
        <taxon>Embryophyta</taxon>
        <taxon>Tracheophyta</taxon>
        <taxon>Spermatophyta</taxon>
        <taxon>Magnoliopsida</taxon>
        <taxon>eudicotyledons</taxon>
        <taxon>Gunneridae</taxon>
        <taxon>Pentapetalae</taxon>
        <taxon>rosids</taxon>
        <taxon>malvids</taxon>
        <taxon>Malvales</taxon>
        <taxon>Malvaceae</taxon>
        <taxon>Byttnerioideae</taxon>
        <taxon>Theobroma</taxon>
    </lineage>
</organism>
<dbReference type="Proteomes" id="UP000026915">
    <property type="component" value="Chromosome 2"/>
</dbReference>
<evidence type="ECO:0000313" key="2">
    <source>
        <dbReference type="Proteomes" id="UP000026915"/>
    </source>
</evidence>